<dbReference type="Gene3D" id="3.40.50.300">
    <property type="entry name" value="P-loop containing nucleotide triphosphate hydrolases"/>
    <property type="match status" value="1"/>
</dbReference>
<dbReference type="InterPro" id="IPR003593">
    <property type="entry name" value="AAA+_ATPase"/>
</dbReference>
<dbReference type="InterPro" id="IPR003439">
    <property type="entry name" value="ABC_transporter-like_ATP-bd"/>
</dbReference>
<dbReference type="SUPFAM" id="SSF52540">
    <property type="entry name" value="P-loop containing nucleoside triphosphate hydrolases"/>
    <property type="match status" value="1"/>
</dbReference>
<dbReference type="AlphaFoldDB" id="A0A850SSB6"/>
<dbReference type="Proteomes" id="UP000553343">
    <property type="component" value="Unassembled WGS sequence"/>
</dbReference>
<accession>A0A850SSB6</accession>
<dbReference type="FunFam" id="3.40.50.300:FF:000421">
    <property type="entry name" value="Branched-chain amino acid ABC transporter ATP-binding protein"/>
    <property type="match status" value="1"/>
</dbReference>
<evidence type="ECO:0000256" key="3">
    <source>
        <dbReference type="ARBA" id="ARBA00022840"/>
    </source>
</evidence>
<dbReference type="EMBL" id="JACADJ010000007">
    <property type="protein sequence ID" value="NWH04039.1"/>
    <property type="molecule type" value="Genomic_DNA"/>
</dbReference>
<dbReference type="Pfam" id="PF12399">
    <property type="entry name" value="BCA_ABC_TP_C"/>
    <property type="match status" value="1"/>
</dbReference>
<dbReference type="InterPro" id="IPR027417">
    <property type="entry name" value="P-loop_NTPase"/>
</dbReference>
<evidence type="ECO:0000256" key="1">
    <source>
        <dbReference type="ARBA" id="ARBA00022448"/>
    </source>
</evidence>
<comment type="caution">
    <text evidence="5">The sequence shown here is derived from an EMBL/GenBank/DDBJ whole genome shotgun (WGS) entry which is preliminary data.</text>
</comment>
<evidence type="ECO:0000256" key="2">
    <source>
        <dbReference type="ARBA" id="ARBA00022741"/>
    </source>
</evidence>
<evidence type="ECO:0000259" key="4">
    <source>
        <dbReference type="PROSITE" id="PS50893"/>
    </source>
</evidence>
<evidence type="ECO:0000313" key="6">
    <source>
        <dbReference type="Proteomes" id="UP000553343"/>
    </source>
</evidence>
<dbReference type="PROSITE" id="PS50893">
    <property type="entry name" value="ABC_TRANSPORTER_2"/>
    <property type="match status" value="1"/>
</dbReference>
<sequence>MRGLLCTQNLCCQFGGVMATNDVCFSVDHNGLTSIIGPNGAGKTTFINIVTGKIGASSGKVLFKEKDITNTPTHELVKQGICRTFQINSLFENLSVFENLRIARQAKVGGSFRIFSLKQKLKPVIKDTWAMLERLGLEKMADLPAKNLAYGDQRVLEVAIAMAGDPKILFLDEPTAGMSPSETHQIAELIRDLANDISVVLVEHDMDMVMRISDRITVLQDGCIISEGTPQEIRNDQEVKEAYLGKAA</sequence>
<dbReference type="CDD" id="cd03219">
    <property type="entry name" value="ABC_Mj1267_LivG_branched"/>
    <property type="match status" value="1"/>
</dbReference>
<keyword evidence="1" id="KW-0813">Transport</keyword>
<dbReference type="InterPro" id="IPR051120">
    <property type="entry name" value="ABC_AA/LPS_Transport"/>
</dbReference>
<dbReference type="GO" id="GO:0016887">
    <property type="term" value="F:ATP hydrolysis activity"/>
    <property type="evidence" value="ECO:0007669"/>
    <property type="project" value="InterPro"/>
</dbReference>
<proteinExistence type="predicted"/>
<dbReference type="PANTHER" id="PTHR45772:SF3">
    <property type="entry name" value="ABC TRANSPORTER ATP-BINDING PROTEIN"/>
    <property type="match status" value="1"/>
</dbReference>
<dbReference type="Pfam" id="PF00005">
    <property type="entry name" value="ABC_tran"/>
    <property type="match status" value="1"/>
</dbReference>
<gene>
    <name evidence="5" type="ORF">HXW94_03380</name>
</gene>
<dbReference type="GO" id="GO:0005886">
    <property type="term" value="C:plasma membrane"/>
    <property type="evidence" value="ECO:0007669"/>
    <property type="project" value="TreeGrafter"/>
</dbReference>
<dbReference type="InterPro" id="IPR017871">
    <property type="entry name" value="ABC_transporter-like_CS"/>
</dbReference>
<organism evidence="5 6">
    <name type="scientific">Desulfobacter latus</name>
    <dbReference type="NCBI Taxonomy" id="2292"/>
    <lineage>
        <taxon>Bacteria</taxon>
        <taxon>Pseudomonadati</taxon>
        <taxon>Thermodesulfobacteriota</taxon>
        <taxon>Desulfobacteria</taxon>
        <taxon>Desulfobacterales</taxon>
        <taxon>Desulfobacteraceae</taxon>
        <taxon>Desulfobacter</taxon>
    </lineage>
</organism>
<name>A0A850SSB6_9BACT</name>
<feature type="domain" description="ABC transporter" evidence="4">
    <location>
        <begin position="5"/>
        <end position="246"/>
    </location>
</feature>
<dbReference type="PANTHER" id="PTHR45772">
    <property type="entry name" value="CONSERVED COMPONENT OF ABC TRANSPORTER FOR NATURAL AMINO ACIDS-RELATED"/>
    <property type="match status" value="1"/>
</dbReference>
<protein>
    <submittedName>
        <fullName evidence="5">ABC transporter ATP-binding protein</fullName>
    </submittedName>
</protein>
<dbReference type="RefSeq" id="WP_178365494.1">
    <property type="nucleotide sequence ID" value="NZ_JACADJ010000007.1"/>
</dbReference>
<keyword evidence="3 5" id="KW-0067">ATP-binding</keyword>
<dbReference type="GO" id="GO:0005524">
    <property type="term" value="F:ATP binding"/>
    <property type="evidence" value="ECO:0007669"/>
    <property type="project" value="UniProtKB-KW"/>
</dbReference>
<keyword evidence="6" id="KW-1185">Reference proteome</keyword>
<reference evidence="5 6" key="1">
    <citation type="submission" date="2020-06" db="EMBL/GenBank/DDBJ databases">
        <title>High-quality draft genome of sulfate reducer Desulfobacter latus type strain AcrS2 isolated from marine sediment.</title>
        <authorList>
            <person name="Hoppe M."/>
            <person name="Larsen C.K."/>
            <person name="Marshall I.P.G."/>
            <person name="Schramm A."/>
            <person name="Marietou A.G."/>
        </authorList>
    </citation>
    <scope>NUCLEOTIDE SEQUENCE [LARGE SCALE GENOMIC DNA]</scope>
    <source>
        <strain evidence="5 6">AcRS2</strain>
    </source>
</reference>
<dbReference type="PROSITE" id="PS00211">
    <property type="entry name" value="ABC_TRANSPORTER_1"/>
    <property type="match status" value="1"/>
</dbReference>
<dbReference type="SMART" id="SM00382">
    <property type="entry name" value="AAA"/>
    <property type="match status" value="1"/>
</dbReference>
<evidence type="ECO:0000313" key="5">
    <source>
        <dbReference type="EMBL" id="NWH04039.1"/>
    </source>
</evidence>
<keyword evidence="2" id="KW-0547">Nucleotide-binding</keyword>
<dbReference type="InterPro" id="IPR032823">
    <property type="entry name" value="BCA_ABC_TP_C"/>
</dbReference>